<accession>F8A7Y7</accession>
<dbReference type="InterPro" id="IPR000845">
    <property type="entry name" value="Nucleoside_phosphorylase_d"/>
</dbReference>
<dbReference type="EMBL" id="CP002683">
    <property type="protein sequence ID" value="AEH43903.1"/>
    <property type="molecule type" value="Genomic_DNA"/>
</dbReference>
<dbReference type="GO" id="GO:0005737">
    <property type="term" value="C:cytoplasm"/>
    <property type="evidence" value="ECO:0007669"/>
    <property type="project" value="TreeGrafter"/>
</dbReference>
<dbReference type="InterPro" id="IPR035994">
    <property type="entry name" value="Nucleoside_phosphorylase_sf"/>
</dbReference>
<dbReference type="eggNOG" id="COG0005">
    <property type="taxonomic scope" value="Bacteria"/>
</dbReference>
<dbReference type="FunCoup" id="F8A7Y7">
    <property type="interactions" value="380"/>
</dbReference>
<dbReference type="HOGENOM" id="CLU_054456_1_0_0"/>
<dbReference type="UniPathway" id="UPA00606"/>
<keyword evidence="3 5" id="KW-0328">Glycosyltransferase</keyword>
<reference evidence="8" key="1">
    <citation type="submission" date="2011-04" db="EMBL/GenBank/DDBJ databases">
        <title>The complete genome of Thermodesulfatator indicus DSM 15286.</title>
        <authorList>
            <person name="Lucas S."/>
            <person name="Copeland A."/>
            <person name="Lapidus A."/>
            <person name="Bruce D."/>
            <person name="Goodwin L."/>
            <person name="Pitluck S."/>
            <person name="Peters L."/>
            <person name="Kyrpides N."/>
            <person name="Mavromatis K."/>
            <person name="Pagani I."/>
            <person name="Ivanova N."/>
            <person name="Saunders L."/>
            <person name="Detter J.C."/>
            <person name="Tapia R."/>
            <person name="Han C."/>
            <person name="Land M."/>
            <person name="Hauser L."/>
            <person name="Markowitz V."/>
            <person name="Cheng J.-F."/>
            <person name="Hugenholtz P."/>
            <person name="Woyke T."/>
            <person name="Wu D."/>
            <person name="Spring S."/>
            <person name="Schroeder M."/>
            <person name="Brambilla E."/>
            <person name="Klenk H.-P."/>
            <person name="Eisen J.A."/>
        </authorList>
    </citation>
    <scope>NUCLEOTIDE SEQUENCE [LARGE SCALE GENOMIC DNA]</scope>
    <source>
        <strain evidence="8">DSM 15286 / JCM 11887 / CIR29812</strain>
    </source>
</reference>
<dbReference type="PaxDb" id="667014-Thein_0017"/>
<dbReference type="NCBIfam" id="NF006054">
    <property type="entry name" value="PRK08202.1"/>
    <property type="match status" value="1"/>
</dbReference>
<evidence type="ECO:0000259" key="6">
    <source>
        <dbReference type="Pfam" id="PF01048"/>
    </source>
</evidence>
<keyword evidence="8" id="KW-1185">Reference proteome</keyword>
<dbReference type="InterPro" id="IPR011268">
    <property type="entry name" value="Purine_phosphorylase"/>
</dbReference>
<keyword evidence="4 5" id="KW-0808">Transferase</keyword>
<dbReference type="PANTHER" id="PTHR11904:SF9">
    <property type="entry name" value="PURINE NUCLEOSIDE PHOSPHORYLASE-RELATED"/>
    <property type="match status" value="1"/>
</dbReference>
<protein>
    <recommendedName>
        <fullName evidence="5">Purine nucleoside phosphorylase</fullName>
        <ecNumber evidence="5">2.4.2.1</ecNumber>
    </recommendedName>
    <alternativeName>
        <fullName evidence="5">Inosine-guanosine phosphorylase</fullName>
    </alternativeName>
</protein>
<comment type="function">
    <text evidence="5">The purine nucleoside phosphorylases catalyze the phosphorolytic breakdown of the N-glycosidic bond in the beta-(deoxy)ribonucleoside molecules, with the formation of the corresponding free purine bases and pentose-1-phosphate.</text>
</comment>
<dbReference type="NCBIfam" id="TIGR01697">
    <property type="entry name" value="PNPH-PUNA-XAPA"/>
    <property type="match status" value="1"/>
</dbReference>
<dbReference type="GO" id="GO:0009116">
    <property type="term" value="P:nucleoside metabolic process"/>
    <property type="evidence" value="ECO:0007669"/>
    <property type="project" value="InterPro"/>
</dbReference>
<dbReference type="GO" id="GO:0004731">
    <property type="term" value="F:purine-nucleoside phosphorylase activity"/>
    <property type="evidence" value="ECO:0007669"/>
    <property type="project" value="UniProtKB-EC"/>
</dbReference>
<dbReference type="NCBIfam" id="TIGR01700">
    <property type="entry name" value="PNPH"/>
    <property type="match status" value="1"/>
</dbReference>
<comment type="pathway">
    <text evidence="1 5">Purine metabolism; purine nucleoside salvage.</text>
</comment>
<dbReference type="PANTHER" id="PTHR11904">
    <property type="entry name" value="METHYLTHIOADENOSINE/PURINE NUCLEOSIDE PHOSPHORYLASE"/>
    <property type="match status" value="1"/>
</dbReference>
<dbReference type="PATRIC" id="fig|667014.3.peg.17"/>
<organism evidence="7 8">
    <name type="scientific">Thermodesulfatator indicus (strain DSM 15286 / JCM 11887 / CIR29812)</name>
    <dbReference type="NCBI Taxonomy" id="667014"/>
    <lineage>
        <taxon>Bacteria</taxon>
        <taxon>Pseudomonadati</taxon>
        <taxon>Thermodesulfobacteriota</taxon>
        <taxon>Thermodesulfobacteria</taxon>
        <taxon>Thermodesulfobacteriales</taxon>
        <taxon>Thermodesulfatatoraceae</taxon>
        <taxon>Thermodesulfatator</taxon>
    </lineage>
</organism>
<evidence type="ECO:0000256" key="4">
    <source>
        <dbReference type="ARBA" id="ARBA00022679"/>
    </source>
</evidence>
<dbReference type="PIRSF" id="PIRSF000477">
    <property type="entry name" value="PurNPase"/>
    <property type="match status" value="1"/>
</dbReference>
<name>F8A7Y7_THEID</name>
<evidence type="ECO:0000313" key="7">
    <source>
        <dbReference type="EMBL" id="AEH43903.1"/>
    </source>
</evidence>
<dbReference type="Gene3D" id="3.40.50.1580">
    <property type="entry name" value="Nucleoside phosphorylase domain"/>
    <property type="match status" value="1"/>
</dbReference>
<dbReference type="InParanoid" id="F8A7Y7"/>
<dbReference type="OrthoDB" id="1523230at2"/>
<sequence>MKNLISNSNPSYRQKIEKAKDFLAQKFPFFPKVVIVLGTGLSGVAEEMEKDLVIPYAEIPYFPRSTVESHKGNLILGRLSDLEIAVFQGRFHFYEGYSTKEITFPLRVLTLLGAKLLIISNAAGGLDLSFKPGDLMLIADHINFIPENPLRGENYEDWGPRFPDLSEAYSKRLRHLVKAVAEGKIDLQEGVYVAVPGPSLETPAETRFLRLIGADAVGMSTVPEVIVAKHAGLEVLGLSVIANVNDPDNFQPILLEDVIANAQKAEKKMLFLIKEFLNFLPKDWLE</sequence>
<dbReference type="InterPro" id="IPR011270">
    <property type="entry name" value="Pur_Nuc_Pase_Ino/Guo-sp"/>
</dbReference>
<evidence type="ECO:0000256" key="1">
    <source>
        <dbReference type="ARBA" id="ARBA00005058"/>
    </source>
</evidence>
<evidence type="ECO:0000256" key="5">
    <source>
        <dbReference type="PIRNR" id="PIRNR000477"/>
    </source>
</evidence>
<dbReference type="AlphaFoldDB" id="F8A7Y7"/>
<dbReference type="Proteomes" id="UP000006793">
    <property type="component" value="Chromosome"/>
</dbReference>
<comment type="similarity">
    <text evidence="2 5">Belongs to the PNP/MTAP phosphorylase family.</text>
</comment>
<dbReference type="RefSeq" id="WP_013906650.1">
    <property type="nucleotide sequence ID" value="NC_015681.1"/>
</dbReference>
<feature type="domain" description="Nucleoside phosphorylase" evidence="6">
    <location>
        <begin position="32"/>
        <end position="277"/>
    </location>
</feature>
<proteinExistence type="inferred from homology"/>
<gene>
    <name evidence="7" type="ordered locus">Thein_0017</name>
</gene>
<evidence type="ECO:0000256" key="2">
    <source>
        <dbReference type="ARBA" id="ARBA00006751"/>
    </source>
</evidence>
<reference evidence="7 8" key="2">
    <citation type="journal article" date="2012" name="Stand. Genomic Sci.">
        <title>Complete genome sequence of the thermophilic sulfate-reducing ocean bacterium Thermodesulfatator indicus type strain (CIR29812(T)).</title>
        <authorList>
            <person name="Anderson I."/>
            <person name="Saunders E."/>
            <person name="Lapidus A."/>
            <person name="Nolan M."/>
            <person name="Lucas S."/>
            <person name="Tice H."/>
            <person name="Del Rio T.G."/>
            <person name="Cheng J.F."/>
            <person name="Han C."/>
            <person name="Tapia R."/>
            <person name="Goodwin L.A."/>
            <person name="Pitluck S."/>
            <person name="Liolios K."/>
            <person name="Mavromatis K."/>
            <person name="Pagani I."/>
            <person name="Ivanova N."/>
            <person name="Mikhailova N."/>
            <person name="Pati A."/>
            <person name="Chen A."/>
            <person name="Palaniappan K."/>
            <person name="Land M."/>
            <person name="Hauser L."/>
            <person name="Jeffries C.D."/>
            <person name="Chang Y.J."/>
            <person name="Brambilla E.M."/>
            <person name="Rohde M."/>
            <person name="Spring S."/>
            <person name="Goker M."/>
            <person name="Detter J.C."/>
            <person name="Woyke T."/>
            <person name="Bristow J."/>
            <person name="Eisen J.A."/>
            <person name="Markowitz V."/>
            <person name="Hugenholtz P."/>
            <person name="Kyrpides N.C."/>
            <person name="Klenk H.P."/>
        </authorList>
    </citation>
    <scope>NUCLEOTIDE SEQUENCE [LARGE SCALE GENOMIC DNA]</scope>
    <source>
        <strain evidence="8">DSM 15286 / JCM 11887 / CIR29812</strain>
    </source>
</reference>
<evidence type="ECO:0000256" key="3">
    <source>
        <dbReference type="ARBA" id="ARBA00022676"/>
    </source>
</evidence>
<dbReference type="Pfam" id="PF01048">
    <property type="entry name" value="PNP_UDP_1"/>
    <property type="match status" value="1"/>
</dbReference>
<dbReference type="CDD" id="cd09009">
    <property type="entry name" value="PNP-EcPNPII_like"/>
    <property type="match status" value="1"/>
</dbReference>
<dbReference type="STRING" id="667014.Thein_0017"/>
<dbReference type="EC" id="2.4.2.1" evidence="5"/>
<evidence type="ECO:0000313" key="8">
    <source>
        <dbReference type="Proteomes" id="UP000006793"/>
    </source>
</evidence>
<dbReference type="SUPFAM" id="SSF53167">
    <property type="entry name" value="Purine and uridine phosphorylases"/>
    <property type="match status" value="1"/>
</dbReference>
<dbReference type="KEGG" id="tid:Thein_0017"/>